<feature type="region of interest" description="Disordered" evidence="2">
    <location>
        <begin position="646"/>
        <end position="668"/>
    </location>
</feature>
<dbReference type="SUPFAM" id="SSF46585">
    <property type="entry name" value="HR1 repeat"/>
    <property type="match status" value="1"/>
</dbReference>
<dbReference type="InterPro" id="IPR029452">
    <property type="entry name" value="RICTOR_V"/>
</dbReference>
<feature type="region of interest" description="Disordered" evidence="2">
    <location>
        <begin position="1293"/>
        <end position="1315"/>
    </location>
</feature>
<dbReference type="InterPro" id="IPR011989">
    <property type="entry name" value="ARM-like"/>
</dbReference>
<dbReference type="InterPro" id="IPR016024">
    <property type="entry name" value="ARM-type_fold"/>
</dbReference>
<dbReference type="InterPro" id="IPR011072">
    <property type="entry name" value="HR1_rho-bd"/>
</dbReference>
<feature type="compositionally biased region" description="Basic and acidic residues" evidence="2">
    <location>
        <begin position="63"/>
        <end position="72"/>
    </location>
</feature>
<dbReference type="Pfam" id="PF14664">
    <property type="entry name" value="RICTOR_N"/>
    <property type="match status" value="1"/>
</dbReference>
<evidence type="ECO:0008006" key="8">
    <source>
        <dbReference type="Google" id="ProtNLM"/>
    </source>
</evidence>
<dbReference type="Pfam" id="PF14663">
    <property type="entry name" value="RasGEF_N_2"/>
    <property type="match status" value="1"/>
</dbReference>
<dbReference type="Gene3D" id="1.25.10.10">
    <property type="entry name" value="Leucine-rich Repeat Variant"/>
    <property type="match status" value="2"/>
</dbReference>
<gene>
    <name evidence="6" type="ORF">FH972_021750</name>
</gene>
<dbReference type="InterPro" id="IPR029453">
    <property type="entry name" value="Rictor_IV"/>
</dbReference>
<evidence type="ECO:0000313" key="6">
    <source>
        <dbReference type="EMBL" id="KAB8338806.1"/>
    </source>
</evidence>
<dbReference type="SMART" id="SM01310">
    <property type="entry name" value="RICTOR_V"/>
    <property type="match status" value="1"/>
</dbReference>
<accession>A0A5N6KQ76</accession>
<dbReference type="OrthoDB" id="271111at2759"/>
<dbReference type="SMART" id="SM01303">
    <property type="entry name" value="RasGEF_N_2"/>
    <property type="match status" value="1"/>
</dbReference>
<evidence type="ECO:0000259" key="3">
    <source>
        <dbReference type="SMART" id="SM01307"/>
    </source>
</evidence>
<dbReference type="GO" id="GO:0031932">
    <property type="term" value="C:TORC2 complex"/>
    <property type="evidence" value="ECO:0007669"/>
    <property type="project" value="InterPro"/>
</dbReference>
<dbReference type="Pfam" id="PF14668">
    <property type="entry name" value="RICTOR_V"/>
    <property type="match status" value="1"/>
</dbReference>
<dbReference type="Pfam" id="PF02185">
    <property type="entry name" value="HR1"/>
    <property type="match status" value="1"/>
</dbReference>
<dbReference type="CDD" id="cd11627">
    <property type="entry name" value="HR1_Ste20-like"/>
    <property type="match status" value="1"/>
</dbReference>
<dbReference type="PANTHER" id="PTHR13298">
    <property type="entry name" value="CYTOSOLIC REGULATOR PIANISSIMO"/>
    <property type="match status" value="1"/>
</dbReference>
<dbReference type="InterPro" id="IPR036274">
    <property type="entry name" value="HR1_rpt_sf"/>
</dbReference>
<evidence type="ECO:0000259" key="5">
    <source>
        <dbReference type="SMART" id="SM01310"/>
    </source>
</evidence>
<dbReference type="Pfam" id="PF14666">
    <property type="entry name" value="RICTOR_M"/>
    <property type="match status" value="1"/>
</dbReference>
<dbReference type="SUPFAM" id="SSF48371">
    <property type="entry name" value="ARM repeat"/>
    <property type="match status" value="1"/>
</dbReference>
<dbReference type="GO" id="GO:0038203">
    <property type="term" value="P:TORC2 signaling"/>
    <property type="evidence" value="ECO:0007669"/>
    <property type="project" value="TreeGrafter"/>
</dbReference>
<name>A0A5N6KQ76_9ROSI</name>
<evidence type="ECO:0000256" key="2">
    <source>
        <dbReference type="SAM" id="MobiDB-lite"/>
    </source>
</evidence>
<dbReference type="Proteomes" id="UP000327013">
    <property type="component" value="Unassembled WGS sequence"/>
</dbReference>
<feature type="compositionally biased region" description="Polar residues" evidence="2">
    <location>
        <begin position="180"/>
        <end position="192"/>
    </location>
</feature>
<dbReference type="InterPro" id="IPR028267">
    <property type="entry name" value="Pianissimo_N"/>
</dbReference>
<sequence length="1454" mass="161710">MSSDPPDHQGQDGLLPPPRPSRERVGSAASVTSNRNQSYFSPSVGAPGAFSTDLKQTIISRTDPFRPERNDSFRPPPTRPDLQSVSSWSLARHTDARDDKAASEARQAHYRDRIERENKIRAGSENLLEALNSKNPKHTKEQRLRVESELDTSNRKIAQLKGELAEEIRKANEVPPPIQSRLSQLFKSSARSPSRVDGPDHEDGHESEDEHESPTYALAELLQALEAEGLAPDYYAEKANNLVELFKRHPTLKYDLVWSIFGSRVQSMLLSDNREVIAAGFRVMRYAITDRNSLEIMRSFHTDDMVILSLVKDAKVSIEREQALKFVRAFLDVKDGVKEISKSIVRTIVAVAEHHDDRLRNICILTLAELLIRDPALAASAGVIGILADALADGTYHPAESLVGAFLFLLDTPWGRKYLKSGHEVEGALATFTDGTSHFSEDHLKSSAKVVAVLLKTWPGFMTLSTNNFVALRSLTTSLYLPSSDTRNVVLELILDILKIKAPSWSPSFLAGRRLTTYGRVANVQITESTRSKGTSDPSERQELVEHFVAILLAALLHAGLLDALLYTIREESHQPVKRKATLLLGEVLNMAARVLPSEWSAKMQTLPGLFTAASQLSDDNRDVAMNAIYQIDSVSRTLNRTAGQKSVSTEVTSGHSRALRSTSDAKQDAFSPQVDEATFRAVILETQVLSTANFAKWRWDIIEKVIDGPLANPKRLDEAIKASKFIHRIAKFYRPFEYRFSDVLNSKPNQRYVRVGCALMRTLLGHPEGIRYLAENKLLRQLAECLAQVDRLSGLTSNSPLFAADRLLETLSGGYFALLGTLSSSAVGLAMMERWKMANMFYHIVELEDRDDLIKALLSNMDYALDSHLRVVLSKGLTSCSTTMRVFSTRLLRRYATRKEIEPFKTKPDAACAEWAIDLLVTQLYDPDVEVCEMAVKILEEACNEPASLEYVVRCRPALDHLGEIGAPVLLRFLSTSIGYHYLDGLDYISQEMDDWFLGRNDSYAMIVEASLAKALLSNPEKAVHQTDEAIDGLLVHGAAPPHFYRELTRTAEGCKLLEEKKHFEEFVSVIHTHGMESQEAETMLKVKGCLWAVGNIGSMELGAPFLVSSDVVQTIVQIAERSGAMTMRGTAVMVLGLISRSVHGQEILAEQGWEVAVDEMGESAGICLPRDFARVFSMRSLPGPADPLAGPGEEGTQGREKITDEDAVNARILELVNDLSNTVLSKARAAELHSIKAKRAAGFRSPAMFAKVRKLLERHHFRLPVLRFVMDLFDKEGEGLCGWAKQPYPGERKGESRLRHAPGVRQQPRREMNEAKLRVPCAAKRLEGEQMARIRSGSQRMISPHRRYLGASEVQAPWGGRRRCLSANRASPQALALLITDPLGTFKPVTISREPTGSVCSLPHAPDHPASDYEQKRSDLIRGRTLLFRDILSLVDIITAVPRASPHHRQTT</sequence>
<feature type="compositionally biased region" description="Basic and acidic residues" evidence="2">
    <location>
        <begin position="138"/>
        <end position="150"/>
    </location>
</feature>
<feature type="region of interest" description="Disordered" evidence="2">
    <location>
        <begin position="170"/>
        <end position="213"/>
    </location>
</feature>
<feature type="compositionally biased region" description="Polar residues" evidence="2">
    <location>
        <begin position="29"/>
        <end position="41"/>
    </location>
</feature>
<evidence type="ECO:0000256" key="1">
    <source>
        <dbReference type="ARBA" id="ARBA00008878"/>
    </source>
</evidence>
<feature type="region of interest" description="Disordered" evidence="2">
    <location>
        <begin position="1"/>
        <end position="150"/>
    </location>
</feature>
<feature type="domain" description="Rapamycin-insensitive companion of mTOR N-terminal" evidence="4">
    <location>
        <begin position="236"/>
        <end position="597"/>
    </location>
</feature>
<feature type="compositionally biased region" description="Basic and acidic residues" evidence="2">
    <location>
        <begin position="92"/>
        <end position="122"/>
    </location>
</feature>
<dbReference type="InterPro" id="IPR029451">
    <property type="entry name" value="RICTOR_M"/>
</dbReference>
<dbReference type="SMART" id="SM01307">
    <property type="entry name" value="RICTOR_M"/>
    <property type="match status" value="1"/>
</dbReference>
<dbReference type="EMBL" id="VIBQ01000010">
    <property type="protein sequence ID" value="KAB8338806.1"/>
    <property type="molecule type" value="Genomic_DNA"/>
</dbReference>
<evidence type="ECO:0000259" key="4">
    <source>
        <dbReference type="SMART" id="SM01308"/>
    </source>
</evidence>
<proteinExistence type="inferred from homology"/>
<feature type="compositionally biased region" description="Polar residues" evidence="2">
    <location>
        <begin position="646"/>
        <end position="665"/>
    </location>
</feature>
<dbReference type="SMART" id="SM01308">
    <property type="entry name" value="RICTOR_N"/>
    <property type="match status" value="1"/>
</dbReference>
<evidence type="ECO:0000313" key="7">
    <source>
        <dbReference type="Proteomes" id="UP000327013"/>
    </source>
</evidence>
<organism evidence="6 7">
    <name type="scientific">Carpinus fangiana</name>
    <dbReference type="NCBI Taxonomy" id="176857"/>
    <lineage>
        <taxon>Eukaryota</taxon>
        <taxon>Viridiplantae</taxon>
        <taxon>Streptophyta</taxon>
        <taxon>Embryophyta</taxon>
        <taxon>Tracheophyta</taxon>
        <taxon>Spermatophyta</taxon>
        <taxon>Magnoliopsida</taxon>
        <taxon>eudicotyledons</taxon>
        <taxon>Gunneridae</taxon>
        <taxon>Pentapetalae</taxon>
        <taxon>rosids</taxon>
        <taxon>fabids</taxon>
        <taxon>Fagales</taxon>
        <taxon>Betulaceae</taxon>
        <taxon>Carpinus</taxon>
    </lineage>
</organism>
<comment type="caution">
    <text evidence="6">The sequence shown here is derived from an EMBL/GenBank/DDBJ whole genome shotgun (WGS) entry which is preliminary data.</text>
</comment>
<reference evidence="6 7" key="1">
    <citation type="submission" date="2019-06" db="EMBL/GenBank/DDBJ databases">
        <title>A chromosomal-level reference genome of Carpinus fangiana (Coryloideae, Betulaceae).</title>
        <authorList>
            <person name="Yang X."/>
            <person name="Wang Z."/>
            <person name="Zhang L."/>
            <person name="Hao G."/>
            <person name="Liu J."/>
            <person name="Yang Y."/>
        </authorList>
    </citation>
    <scope>NUCLEOTIDE SEQUENCE [LARGE SCALE GENOMIC DNA]</scope>
    <source>
        <strain evidence="6">Cfa_2016G</strain>
        <tissue evidence="6">Leaf</tissue>
    </source>
</reference>
<feature type="domain" description="Rapamycin-insensitive companion of mTOR middle" evidence="3">
    <location>
        <begin position="675"/>
        <end position="899"/>
    </location>
</feature>
<protein>
    <recommendedName>
        <fullName evidence="8">REM-1 domain-containing protein</fullName>
    </recommendedName>
</protein>
<comment type="similarity">
    <text evidence="1">Belongs to the RICTOR family.</text>
</comment>
<dbReference type="InterPro" id="IPR028268">
    <property type="entry name" value="Pianissimo_fam"/>
</dbReference>
<dbReference type="Gene3D" id="1.10.287.160">
    <property type="entry name" value="HR1 repeat"/>
    <property type="match status" value="1"/>
</dbReference>
<feature type="compositionally biased region" description="Basic and acidic residues" evidence="2">
    <location>
        <begin position="1"/>
        <end position="10"/>
    </location>
</feature>
<feature type="domain" description="Rapamycin-insensitive companion of mTOR" evidence="5">
    <location>
        <begin position="1085"/>
        <end position="1157"/>
    </location>
</feature>
<keyword evidence="7" id="KW-1185">Reference proteome</keyword>
<dbReference type="PANTHER" id="PTHR13298:SF11">
    <property type="entry name" value="RAPAMYCIN-INSENSITIVE COMPANION OF MTOR"/>
    <property type="match status" value="1"/>
</dbReference>